<comment type="caution">
    <text evidence="2">The sequence shown here is derived from an EMBL/GenBank/DDBJ whole genome shotgun (WGS) entry which is preliminary data.</text>
</comment>
<gene>
    <name evidence="2" type="ORF">YASMINEVIRUS_198</name>
</gene>
<evidence type="ECO:0000313" key="2">
    <source>
        <dbReference type="EMBL" id="VBB17735.1"/>
    </source>
</evidence>
<organism evidence="2 3">
    <name type="scientific">Yasminevirus sp. GU-2018</name>
    <dbReference type="NCBI Taxonomy" id="2420051"/>
    <lineage>
        <taxon>Viruses</taxon>
        <taxon>Varidnaviria</taxon>
        <taxon>Bamfordvirae</taxon>
        <taxon>Nucleocytoviricota</taxon>
        <taxon>Megaviricetes</taxon>
        <taxon>Imitervirales</taxon>
        <taxon>Mimiviridae</taxon>
        <taxon>Klosneuvirinae</taxon>
        <taxon>Yasminevirus</taxon>
        <taxon>Yasminevirus saudimassiliense</taxon>
    </lineage>
</organism>
<evidence type="ECO:0000256" key="1">
    <source>
        <dbReference type="SAM" id="MobiDB-lite"/>
    </source>
</evidence>
<feature type="compositionally biased region" description="Low complexity" evidence="1">
    <location>
        <begin position="54"/>
        <end position="69"/>
    </location>
</feature>
<sequence>MSQTYPRATFDNIRRNMSAVENARCRNQLFYQVCCAHSHSPLFGFNNQNLSNQTTPPTTAPPTTNSTTDPVTTLILKLPSGTTSDDLNQARLLLVTSLGDNLELDIETLNSLLDGEASGSTTQARITAIHNVLLITPTSVLSTDLATVRALLVTTPGSTLENDILTLNTIIRGSTPRDITQRSIVDSTTQAKLGDLGDATSIFDMIGTNSPTSITSALGNTGSNNSSIAGLLNSTPGSSLYGMLVGSGGLLDKIDGTTTDSGSDNVSDKLTTQIQTLKSSSTQLSTAITDVNSLIGGSSDTNSRVTTLNVTIDGVKSMTGLTSFTFSTTASSSNDVVTIVGNDGTSSQSYSLDVTTVNLGTGTNQTVPISNGGTFTLTCQGTKSITFVNNSGEPITSVQTIADYLAKTYPVGSVLKASTTSKVFAIKNVLGGNKPCLLSCATNIASVIGGNSSDITSQLGDPGTNSTIIGQLGGSTSSVVSAMNALSTKLVGNSNYVSSLYNNIVSMNNDLYSGLSSLPNSATYATIGSITTDGSGGINVGVSNLPGSNGTYNLSGSTISNGISSGSQFTLTNGGDTITLYNTSGSSIRNQLDAMNYLRSMYPQGSKLTTCLTDSISSIKIGLGGNGSSVRDRIAKIDSSLLNAPTGVISADLNSVRGLLVDTPNSTLQSDVETLNTLLNGQSSGSSTVARVGNPVSNSTQSDVSSVIGGSDSDIASRLGDPVAGSSGLSALIKASSASNSNDIDISEFTNATNLHDQLTTFLALCQEGRVIEINSQVSSLADLVSMMKPYSVPA</sequence>
<dbReference type="Proteomes" id="UP000594342">
    <property type="component" value="Unassembled WGS sequence"/>
</dbReference>
<feature type="compositionally biased region" description="Polar residues" evidence="1">
    <location>
        <begin position="683"/>
        <end position="701"/>
    </location>
</feature>
<feature type="region of interest" description="Disordered" evidence="1">
    <location>
        <begin position="47"/>
        <end position="69"/>
    </location>
</feature>
<accession>A0A5K0U7K1</accession>
<reference evidence="2 3" key="1">
    <citation type="submission" date="2018-10" db="EMBL/GenBank/DDBJ databases">
        <authorList>
            <consortium name="IHU Genomes"/>
        </authorList>
    </citation>
    <scope>NUCLEOTIDE SEQUENCE [LARGE SCALE GENOMIC DNA]</scope>
    <source>
        <strain evidence="2 3">A1</strain>
    </source>
</reference>
<evidence type="ECO:0000313" key="3">
    <source>
        <dbReference type="Proteomes" id="UP000594342"/>
    </source>
</evidence>
<name>A0A5K0U7K1_9VIRU</name>
<protein>
    <submittedName>
        <fullName evidence="2">Uncharacterized protein</fullName>
    </submittedName>
</protein>
<proteinExistence type="predicted"/>
<keyword evidence="3" id="KW-1185">Reference proteome</keyword>
<feature type="region of interest" description="Disordered" evidence="1">
    <location>
        <begin position="683"/>
        <end position="708"/>
    </location>
</feature>
<dbReference type="EMBL" id="UPSH01000001">
    <property type="protein sequence ID" value="VBB17735.1"/>
    <property type="molecule type" value="Genomic_DNA"/>
</dbReference>